<feature type="compositionally biased region" description="Basic and acidic residues" evidence="6">
    <location>
        <begin position="324"/>
        <end position="333"/>
    </location>
</feature>
<dbReference type="Proteomes" id="UP001460270">
    <property type="component" value="Unassembled WGS sequence"/>
</dbReference>
<dbReference type="FunFam" id="1.20.58.60:FF:000048">
    <property type="entry name" value="microtubule-actin cross-linking factor 1 isoform X3"/>
    <property type="match status" value="1"/>
</dbReference>
<keyword evidence="4" id="KW-0106">Calcium</keyword>
<dbReference type="GO" id="GO:0015629">
    <property type="term" value="C:actin cytoskeleton"/>
    <property type="evidence" value="ECO:0007669"/>
    <property type="project" value="TreeGrafter"/>
</dbReference>
<feature type="domain" description="GAR" evidence="8">
    <location>
        <begin position="2813"/>
        <end position="2891"/>
    </location>
</feature>
<proteinExistence type="predicted"/>
<dbReference type="FunFam" id="1.20.58.60:FF:000092">
    <property type="entry name" value="microtubule-actin cross-linking factor 1 isoform X2"/>
    <property type="match status" value="1"/>
</dbReference>
<feature type="compositionally biased region" description="Basic and acidic residues" evidence="6">
    <location>
        <begin position="152"/>
        <end position="161"/>
    </location>
</feature>
<dbReference type="Gene3D" id="1.20.58.60">
    <property type="match status" value="15"/>
</dbReference>
<dbReference type="GO" id="GO:0005509">
    <property type="term" value="F:calcium ion binding"/>
    <property type="evidence" value="ECO:0007669"/>
    <property type="project" value="InterPro"/>
</dbReference>
<dbReference type="FunFam" id="1.10.238.10:FF:000013">
    <property type="entry name" value="Microtubule-actin cross-linking factor 1"/>
    <property type="match status" value="1"/>
</dbReference>
<keyword evidence="3" id="KW-0479">Metal-binding</keyword>
<dbReference type="InterPro" id="IPR036534">
    <property type="entry name" value="GAR_dom_sf"/>
</dbReference>
<dbReference type="InterPro" id="IPR003108">
    <property type="entry name" value="GAR_dom"/>
</dbReference>
<dbReference type="SUPFAM" id="SSF46966">
    <property type="entry name" value="Spectrin repeat"/>
    <property type="match status" value="10"/>
</dbReference>
<dbReference type="PROSITE" id="PS50222">
    <property type="entry name" value="EF_HAND_2"/>
    <property type="match status" value="2"/>
</dbReference>
<dbReference type="Gene3D" id="3.30.920.20">
    <property type="entry name" value="Gas2-like domain"/>
    <property type="match status" value="1"/>
</dbReference>
<evidence type="ECO:0000259" key="7">
    <source>
        <dbReference type="PROSITE" id="PS50222"/>
    </source>
</evidence>
<dbReference type="PROSITE" id="PS51460">
    <property type="entry name" value="GAR"/>
    <property type="match status" value="1"/>
</dbReference>
<feature type="region of interest" description="Disordered" evidence="6">
    <location>
        <begin position="184"/>
        <end position="363"/>
    </location>
</feature>
<reference evidence="10" key="1">
    <citation type="submission" date="2024-04" db="EMBL/GenBank/DDBJ databases">
        <title>Salinicola lusitanus LLJ914,a marine bacterium isolated from the Okinawa Trough.</title>
        <authorList>
            <person name="Li J."/>
        </authorList>
    </citation>
    <scope>NUCLEOTIDE SEQUENCE [LARGE SCALE GENOMIC DNA]</scope>
</reference>
<dbReference type="InterPro" id="IPR043197">
    <property type="entry name" value="Plakin"/>
</dbReference>
<dbReference type="SUPFAM" id="SSF47473">
    <property type="entry name" value="EF-hand"/>
    <property type="match status" value="1"/>
</dbReference>
<dbReference type="PANTHER" id="PTHR23169">
    <property type="entry name" value="ENVOPLAKIN"/>
    <property type="match status" value="1"/>
</dbReference>
<protein>
    <recommendedName>
        <fullName evidence="11">Microtubule-actin cross-linking factor 1-like</fullName>
    </recommendedName>
</protein>
<feature type="region of interest" description="Disordered" evidence="6">
    <location>
        <begin position="997"/>
        <end position="1058"/>
    </location>
</feature>
<feature type="domain" description="EF-hand" evidence="7">
    <location>
        <begin position="2737"/>
        <end position="2772"/>
    </location>
</feature>
<dbReference type="FunFam" id="1.20.58.60:FF:000008">
    <property type="entry name" value="microtubule-actin cross-linking factor 1"/>
    <property type="match status" value="1"/>
</dbReference>
<feature type="region of interest" description="Disordered" evidence="6">
    <location>
        <begin position="865"/>
        <end position="903"/>
    </location>
</feature>
<keyword evidence="5" id="KW-0206">Cytoskeleton</keyword>
<feature type="compositionally biased region" description="Low complexity" evidence="6">
    <location>
        <begin position="289"/>
        <end position="298"/>
    </location>
</feature>
<dbReference type="InterPro" id="IPR002048">
    <property type="entry name" value="EF_hand_dom"/>
</dbReference>
<evidence type="ECO:0000256" key="1">
    <source>
        <dbReference type="ARBA" id="ARBA00004245"/>
    </source>
</evidence>
<feature type="compositionally biased region" description="Basic and acidic residues" evidence="6">
    <location>
        <begin position="2636"/>
        <end position="2659"/>
    </location>
</feature>
<dbReference type="GO" id="GO:0005198">
    <property type="term" value="F:structural molecule activity"/>
    <property type="evidence" value="ECO:0007669"/>
    <property type="project" value="TreeGrafter"/>
</dbReference>
<feature type="compositionally biased region" description="Polar residues" evidence="6">
    <location>
        <begin position="52"/>
        <end position="62"/>
    </location>
</feature>
<dbReference type="SMART" id="SM00243">
    <property type="entry name" value="GAS2"/>
    <property type="match status" value="1"/>
</dbReference>
<dbReference type="Gene3D" id="1.10.238.10">
    <property type="entry name" value="EF-hand"/>
    <property type="match status" value="1"/>
</dbReference>
<dbReference type="GO" id="GO:0045104">
    <property type="term" value="P:intermediate filament cytoskeleton organization"/>
    <property type="evidence" value="ECO:0007669"/>
    <property type="project" value="InterPro"/>
</dbReference>
<feature type="compositionally biased region" description="Low complexity" evidence="6">
    <location>
        <begin position="3091"/>
        <end position="3113"/>
    </location>
</feature>
<evidence type="ECO:0000256" key="6">
    <source>
        <dbReference type="SAM" id="MobiDB-lite"/>
    </source>
</evidence>
<feature type="region of interest" description="Disordered" evidence="6">
    <location>
        <begin position="635"/>
        <end position="733"/>
    </location>
</feature>
<evidence type="ECO:0000313" key="10">
    <source>
        <dbReference type="Proteomes" id="UP001460270"/>
    </source>
</evidence>
<feature type="region of interest" description="Disordered" evidence="6">
    <location>
        <begin position="2636"/>
        <end position="2678"/>
    </location>
</feature>
<dbReference type="Pfam" id="PF02187">
    <property type="entry name" value="GAS2"/>
    <property type="match status" value="1"/>
</dbReference>
<dbReference type="CDD" id="cd00051">
    <property type="entry name" value="EFh"/>
    <property type="match status" value="1"/>
</dbReference>
<dbReference type="InterPro" id="IPR018247">
    <property type="entry name" value="EF_Hand_1_Ca_BS"/>
</dbReference>
<dbReference type="SMART" id="SM00150">
    <property type="entry name" value="SPEC"/>
    <property type="match status" value="15"/>
</dbReference>
<sequence>MGKPLSRPDCLRQNPRCLGKGDEEEAYIEDCYVPQRSIYDTMRINEQIDQGTKLCQQSRSTLGSGGEPRGEGSTISSNGTIGADIGGVFVTRNTEHASGVKKLDERVIFDALKLTGDPQIMSPPVGIVGPGLPIAPSSSSGVVAAVAKRRLQGSDKKDNPNRRSWKAFMPPSYPEFAERFEFSAAEAERRQSGPGIPLSPLQNVSLHPVPSTPTSSTPSIPPHTPSPLSSAPHTPPVSSPSVTPTVSPVPPTSQPVKQKTAHPMPQKQTKHPIIALPSSPKKRGGSHTPPQQSPSASRPAHRRTTSSTKPAIIQIPEEPAESIKTSDSERDSPLLEQDQADNAPLIPPKPVFCPPTKSRTWPRSISTGKKAQIGLRHNFPVLPPLPPLISEDGNTDEESLYLLDPPSPFLKEEDGIVYGGLPLSPCVSHEGLDEGLLGWDANQLRERTASELKFEEDERRILAELEEDEEQNEACAILTEEEELAQREEREWEAVLKLENKDIIDQCWDKETLEEWDLASSSGHWPLLTPPTGFGGPGAMSNSPCPSSEAESDDLFLQLERQCEDDDNYEEGVEMCVDPDPIDPYDVPCSEDQNTVDFEVTLPIDEVELEVEMITNSMTPNEPLADEVVEDFDLKRTQDCENEHSIIDDSEGEFEKGKTEEEEVISCPTDSALGQQLESDSQPDGTEVIKMDSEGDKLAQTETDLDSGASSEHGEDVEDQVDVYGTSGSPLNPYAEEQEEIIQEEKDMYECEPNLESGEELLMDQSPEVHEQEIDNSTFSEIVPVEADDTAGSSSAPELFDAPNSVDEVTASVSQECSPENQPNLDPECHSLPVSNSDLVGAALNTKDSSEAFVVSDSFVYLAVSVPPQSPHDCPPSPLDDSVPPSPISKPSHGSEEQDGALLSPDSFVYMAAPERPQPVRSDVGSACEDVPDQDLDSFSEGTQSGVDFVLGSMEGDSDWESEGSTLDLPFFHTEPVWDNIEPGLLYNLFSESAETPVLTPQGEEESQKRGTPCCTDPIPESGHSSAEEHESPDTLPRPESDTAAEAVEREQVDSIQPKLQHVNAVGQGLIQSAAKHTDTQALEHDLETTNLRWNSLNKRVAERIAQLQEALLHCGKFQDALEPLLSWLSDTEELVANQKPPSAEYRVVKAQIQEQKAFQEEVSSREADVDHLESLGQTLNPLSCAADRDWLNERVGAVRTGHSELSDWCARRAAMLEQALANAQLFGEDEVEVMNWLAEVAQRLGQVSVQSYQPEQLNEQHKHTLALNEEIVSRKKTVDQAIKNGQALLKQTTGEEVLLIQEKLDGIKSRYAEMTAGSSKALRTLEQALQLATRFSSANDDLNQWLDSVEAELNNTEPDATPAYQDRQKELKKVSAEKRLVLDTVNEVGSALLDLVPWRAREGLDRLVSDANQRYRQADDTITQRVQLVQAAIQRSQQYEEAVDAELAWVGETERKLSSLGPLSLEPDVTVAQLQVQRAFNIDIIRHKDTVDQLLSTRDEILETCSDAQKDALMVKTDSLNLRYEGVSQTHSERFSALEQAQVLVARFWETYEELDPWLGETEALISQLPPPAIDTDALRLQQDHMRLLRESIAEHKPHIDKLLKIGPQLAELSLHEGETVTRRYNEAERRYIAIKEEVKGRAATLDEAVSQSAQFHDKMDPLLETLESAVQRARQPPPVAAEVDKIREQLSDHRAQGLELDKLLPSFSALCARGEELIGRAAHDDPAAQAVRSRLLRLRSLWDEIRQRAEEREGKLNDVLDLAGKFWSDVAALLSTLRDSQDIVRELEDPGVDPSLIKQQIEAAEAIKAETDGLREELEFVRTLGADLIFACGETEKPEVKKTIDEMNAAWEGLNRTWRERMERLEEAMTASVQYQDALQSMFDYLDNAVIKLCEMSTVGTDLGTVKQQIEELKHKLEAALLALGQFQHALSEIQAWLSHTHATLDTQRPVNSDPKAIEIELAKHHVLRNDVLSHHATVETVNSAAAELLESSPGDEAGHLREQLEKLNQSWESLLLKTQERQKLLEAALQQAEGFHGELEEFLQWLRRTDSQLSAAKPTGGLPETAREQLQQHMELQAQLTQRAEQYHRLLDQGESMLLARGEEAGPGTTQTQQNLAMLQNKWTSLNAKMDDRRAKLEEAVALATGFQSSLQDTINWLTQAEQTLNMAQPPSLILDTVLFQIDEHKVFVNEVNTHREQVLALEKAGSQLRFASLKQDVVLIKNLLLSVQARWDKLVQRSLDRGRHLDEARKRAKQFHEAWRKLTDWLEEAEKRLDSELEISNEPDKIKVQLTKHKEFQKALGSKQPVYDTTVRSGRAMRDKAQLPDDKQKLDHLVGEVRDKWDTVCGKSVERQHKLEEALLFSGQFAEALQALVDWLYRVEPQLAEDQPVHGDLDLVSNLMDAHKAFQKELGKRTTNIQALKRSARDLMDPGREDTAWVKVQLQELSNRWDTVCALSVTKQTRLQQAFKQAEEFRSAVQVLLEWLSEAEQSLRFRGVLPEEAETLQALLHTHRDFLSSVEDKRSDVNKAAGMGEGILTVCHPDSITTIKHWITIIRARFEEVLTWAKQHEQRLETALTEVLNNANLLEELLSWLQFAETTLIQRDTDPLPQDIPQLKSLISEHQNFMEEMTRKQPDVDKVTKSYKRKPSETLAERRSARKQQQQQQQQQQGAVQVTSANPRLNQLCARWQQVWLLALDRQRKLNDALDRLEELKEFANFDFDVWRKKYMRWMNHKKSRVMDFFRRIDKDQDGKITRQEFIDGILASKFPTSKLEMTAVADIFDRDGDGYIDYYEFVAALHPNKDAYRPTTDADKIEDEVTRQVAQCKCAKRFQVEQIGENKYRFFLGNQFGDSQQLRLVRILRSTVMVRVGGGWMALDEFLVKNDPCRARGRTNLELREKFILPEGASQGLAAFRSRGRRSKPGSRNASPTRSSSSASHSGASGPSAPSAPATPTTSASSRSSHTRDYAKPWLAHSKTPTSSKCQCCPDGHEGAASGSKLKRPTFHSSRGSLTGENGGTTHTSKTTRTDPKRGGSTTSGPTSRAGSRAGSRASSRRGSDASDASELQDARSVCSDASDTPRRPGGGAKPSKIPTISKKSPSPKTTSSSKK</sequence>
<feature type="compositionally biased region" description="Low complexity" evidence="6">
    <location>
        <begin position="2927"/>
        <end position="2965"/>
    </location>
</feature>
<dbReference type="Pfam" id="PF00435">
    <property type="entry name" value="Spectrin"/>
    <property type="match status" value="12"/>
</dbReference>
<dbReference type="GO" id="GO:0005874">
    <property type="term" value="C:microtubule"/>
    <property type="evidence" value="ECO:0007669"/>
    <property type="project" value="TreeGrafter"/>
</dbReference>
<evidence type="ECO:0000256" key="3">
    <source>
        <dbReference type="ARBA" id="ARBA00022723"/>
    </source>
</evidence>
<keyword evidence="2" id="KW-0963">Cytoplasm</keyword>
<feature type="compositionally biased region" description="Polar residues" evidence="6">
    <location>
        <begin position="668"/>
        <end position="684"/>
    </location>
</feature>
<dbReference type="Pfam" id="PF13499">
    <property type="entry name" value="EF-hand_7"/>
    <property type="match status" value="1"/>
</dbReference>
<keyword evidence="10" id="KW-1185">Reference proteome</keyword>
<dbReference type="PROSITE" id="PS00018">
    <property type="entry name" value="EF_HAND_1"/>
    <property type="match status" value="2"/>
</dbReference>
<feature type="domain" description="EF-hand" evidence="7">
    <location>
        <begin position="2773"/>
        <end position="2808"/>
    </location>
</feature>
<feature type="compositionally biased region" description="Polar residues" evidence="6">
    <location>
        <begin position="3008"/>
        <end position="3017"/>
    </location>
</feature>
<comment type="subcellular location">
    <subcellularLocation>
        <location evidence="1">Cytoplasm</location>
        <location evidence="1">Cytoskeleton</location>
    </subcellularLocation>
</comment>
<feature type="compositionally biased region" description="Basic and acidic residues" evidence="6">
    <location>
        <begin position="1026"/>
        <end position="1053"/>
    </location>
</feature>
<dbReference type="GO" id="GO:0005882">
    <property type="term" value="C:intermediate filament"/>
    <property type="evidence" value="ECO:0007669"/>
    <property type="project" value="TreeGrafter"/>
</dbReference>
<feature type="compositionally biased region" description="Basic and acidic residues" evidence="6">
    <location>
        <begin position="635"/>
        <end position="659"/>
    </location>
</feature>
<dbReference type="FunFam" id="1.20.58.60:FF:000001">
    <property type="entry name" value="Microtubule-actin cross-linking factor 1"/>
    <property type="match status" value="3"/>
</dbReference>
<evidence type="ECO:0000259" key="8">
    <source>
        <dbReference type="PROSITE" id="PS51460"/>
    </source>
</evidence>
<feature type="region of interest" description="Disordered" evidence="6">
    <location>
        <begin position="52"/>
        <end position="79"/>
    </location>
</feature>
<dbReference type="PANTHER" id="PTHR23169:SF25">
    <property type="entry name" value="MICROTUBULE-ACTIN CROSS-LINKING FACTOR 1, ISOFORMS 1_2_3_4_5"/>
    <property type="match status" value="1"/>
</dbReference>
<feature type="compositionally biased region" description="Low complexity" evidence="6">
    <location>
        <begin position="204"/>
        <end position="218"/>
    </location>
</feature>
<evidence type="ECO:0000313" key="9">
    <source>
        <dbReference type="EMBL" id="KAK7899361.1"/>
    </source>
</evidence>
<feature type="region of interest" description="Disordered" evidence="6">
    <location>
        <begin position="2915"/>
        <end position="3113"/>
    </location>
</feature>
<dbReference type="SUPFAM" id="SSF143575">
    <property type="entry name" value="GAS2 domain-like"/>
    <property type="match status" value="1"/>
</dbReference>
<dbReference type="InterPro" id="IPR011992">
    <property type="entry name" value="EF-hand-dom_pair"/>
</dbReference>
<evidence type="ECO:0008006" key="11">
    <source>
        <dbReference type="Google" id="ProtNLM"/>
    </source>
</evidence>
<feature type="compositionally biased region" description="Polar residues" evidence="6">
    <location>
        <begin position="811"/>
        <end position="824"/>
    </location>
</feature>
<feature type="region of interest" description="Disordered" evidence="6">
    <location>
        <begin position="149"/>
        <end position="170"/>
    </location>
</feature>
<evidence type="ECO:0000256" key="5">
    <source>
        <dbReference type="ARBA" id="ARBA00023212"/>
    </source>
</evidence>
<dbReference type="FunFam" id="1.20.58.60:FF:000016">
    <property type="entry name" value="Microtubule-actin cross-linking factor 1"/>
    <property type="match status" value="1"/>
</dbReference>
<evidence type="ECO:0000256" key="2">
    <source>
        <dbReference type="ARBA" id="ARBA00022490"/>
    </source>
</evidence>
<feature type="compositionally biased region" description="Low complexity" evidence="6">
    <location>
        <begin position="3045"/>
        <end position="3055"/>
    </location>
</feature>
<gene>
    <name evidence="9" type="ORF">WMY93_020214</name>
</gene>
<dbReference type="GO" id="GO:0005737">
    <property type="term" value="C:cytoplasm"/>
    <property type="evidence" value="ECO:0007669"/>
    <property type="project" value="TreeGrafter"/>
</dbReference>
<dbReference type="FunFam" id="1.20.58.60:FF:000012">
    <property type="entry name" value="Microtubule-actin cross-linking factor 1"/>
    <property type="match status" value="1"/>
</dbReference>
<feature type="compositionally biased region" description="Basic and acidic residues" evidence="6">
    <location>
        <begin position="687"/>
        <end position="699"/>
    </location>
</feature>
<dbReference type="GO" id="GO:0005886">
    <property type="term" value="C:plasma membrane"/>
    <property type="evidence" value="ECO:0007669"/>
    <property type="project" value="UniProtKB-SubCell"/>
</dbReference>
<feature type="region of interest" description="Disordered" evidence="6">
    <location>
        <begin position="789"/>
        <end position="834"/>
    </location>
</feature>
<dbReference type="EMBL" id="JBBPFD010000014">
    <property type="protein sequence ID" value="KAK7899361.1"/>
    <property type="molecule type" value="Genomic_DNA"/>
</dbReference>
<feature type="region of interest" description="Disordered" evidence="6">
    <location>
        <begin position="521"/>
        <end position="552"/>
    </location>
</feature>
<organism evidence="9 10">
    <name type="scientific">Mugilogobius chulae</name>
    <name type="common">yellowstripe goby</name>
    <dbReference type="NCBI Taxonomy" id="88201"/>
    <lineage>
        <taxon>Eukaryota</taxon>
        <taxon>Metazoa</taxon>
        <taxon>Chordata</taxon>
        <taxon>Craniata</taxon>
        <taxon>Vertebrata</taxon>
        <taxon>Euteleostomi</taxon>
        <taxon>Actinopterygii</taxon>
        <taxon>Neopterygii</taxon>
        <taxon>Teleostei</taxon>
        <taxon>Neoteleostei</taxon>
        <taxon>Acanthomorphata</taxon>
        <taxon>Gobiaria</taxon>
        <taxon>Gobiiformes</taxon>
        <taxon>Gobioidei</taxon>
        <taxon>Gobiidae</taxon>
        <taxon>Gobionellinae</taxon>
        <taxon>Mugilogobius</taxon>
    </lineage>
</organism>
<dbReference type="GO" id="GO:0032886">
    <property type="term" value="P:regulation of microtubule-based process"/>
    <property type="evidence" value="ECO:0007669"/>
    <property type="project" value="TreeGrafter"/>
</dbReference>
<comment type="caution">
    <text evidence="9">The sequence shown here is derived from an EMBL/GenBank/DDBJ whole genome shotgun (WGS) entry which is preliminary data.</text>
</comment>
<evidence type="ECO:0000256" key="4">
    <source>
        <dbReference type="ARBA" id="ARBA00022837"/>
    </source>
</evidence>
<name>A0AAW0NNB9_9GOBI</name>
<dbReference type="SMART" id="SM00054">
    <property type="entry name" value="EFh"/>
    <property type="match status" value="2"/>
</dbReference>
<dbReference type="GO" id="GO:0008017">
    <property type="term" value="F:microtubule binding"/>
    <property type="evidence" value="ECO:0007669"/>
    <property type="project" value="InterPro"/>
</dbReference>
<dbReference type="InterPro" id="IPR018159">
    <property type="entry name" value="Spectrin/alpha-actinin"/>
</dbReference>
<dbReference type="InterPro" id="IPR002017">
    <property type="entry name" value="Spectrin_repeat"/>
</dbReference>
<dbReference type="GO" id="GO:0051893">
    <property type="term" value="P:regulation of focal adhesion assembly"/>
    <property type="evidence" value="ECO:0007669"/>
    <property type="project" value="TreeGrafter"/>
</dbReference>
<dbReference type="CDD" id="cd00176">
    <property type="entry name" value="SPEC"/>
    <property type="match status" value="8"/>
</dbReference>
<feature type="region of interest" description="Disordered" evidence="6">
    <location>
        <begin position="918"/>
        <end position="963"/>
    </location>
</feature>
<feature type="compositionally biased region" description="Pro residues" evidence="6">
    <location>
        <begin position="868"/>
        <end position="888"/>
    </location>
</feature>
<dbReference type="GO" id="GO:0045296">
    <property type="term" value="F:cadherin binding"/>
    <property type="evidence" value="ECO:0007669"/>
    <property type="project" value="TreeGrafter"/>
</dbReference>
<feature type="compositionally biased region" description="Low complexity" evidence="6">
    <location>
        <begin position="2664"/>
        <end position="2673"/>
    </location>
</feature>
<accession>A0AAW0NNB9</accession>
<dbReference type="FunFam" id="3.30.920.20:FF:000001">
    <property type="entry name" value="Microtubule-actin cross-linking factor 1"/>
    <property type="match status" value="1"/>
</dbReference>
<dbReference type="GO" id="GO:0042060">
    <property type="term" value="P:wound healing"/>
    <property type="evidence" value="ECO:0007669"/>
    <property type="project" value="TreeGrafter"/>
</dbReference>